<gene>
    <name evidence="3" type="ORF">DSM104440_02001</name>
</gene>
<dbReference type="PRINTS" id="PR00689">
    <property type="entry name" value="ACOABINDINGP"/>
</dbReference>
<dbReference type="InParanoid" id="A0A6M4H9V9"/>
<accession>A0A6M4H9V9</accession>
<dbReference type="InterPro" id="IPR000582">
    <property type="entry name" value="Acyl-CoA-binding_protein"/>
</dbReference>
<dbReference type="Proteomes" id="UP000503096">
    <property type="component" value="Chromosome"/>
</dbReference>
<dbReference type="GO" id="GO:0006631">
    <property type="term" value="P:fatty acid metabolic process"/>
    <property type="evidence" value="ECO:0007669"/>
    <property type="project" value="TreeGrafter"/>
</dbReference>
<dbReference type="EMBL" id="CP053073">
    <property type="protein sequence ID" value="QJR15184.1"/>
    <property type="molecule type" value="Genomic_DNA"/>
</dbReference>
<dbReference type="SUPFAM" id="SSF47027">
    <property type="entry name" value="Acyl-CoA binding protein"/>
    <property type="match status" value="1"/>
</dbReference>
<dbReference type="Pfam" id="PF00887">
    <property type="entry name" value="ACBP"/>
    <property type="match status" value="1"/>
</dbReference>
<reference evidence="3 4" key="1">
    <citation type="submission" date="2020-04" db="EMBL/GenBank/DDBJ databases">
        <title>Usitatibacter rugosus gen. nov., sp. nov. and Usitatibacter palustris sp. nov., novel members of Usitatibacteraceae fam. nov. within the order Nitrosomonadales isolated from soil.</title>
        <authorList>
            <person name="Huber K.J."/>
            <person name="Neumann-Schaal M."/>
            <person name="Geppert A."/>
            <person name="Luckner M."/>
            <person name="Wanner G."/>
            <person name="Overmann J."/>
        </authorList>
    </citation>
    <scope>NUCLEOTIDE SEQUENCE [LARGE SCALE GENOMIC DNA]</scope>
    <source>
        <strain evidence="3 4">Swamp67</strain>
    </source>
</reference>
<evidence type="ECO:0000256" key="1">
    <source>
        <dbReference type="ARBA" id="ARBA00023121"/>
    </source>
</evidence>
<keyword evidence="4" id="KW-1185">Reference proteome</keyword>
<organism evidence="3 4">
    <name type="scientific">Usitatibacter palustris</name>
    <dbReference type="NCBI Taxonomy" id="2732487"/>
    <lineage>
        <taxon>Bacteria</taxon>
        <taxon>Pseudomonadati</taxon>
        <taxon>Pseudomonadota</taxon>
        <taxon>Betaproteobacteria</taxon>
        <taxon>Nitrosomonadales</taxon>
        <taxon>Usitatibacteraceae</taxon>
        <taxon>Usitatibacter</taxon>
    </lineage>
</organism>
<dbReference type="InterPro" id="IPR035984">
    <property type="entry name" value="Acyl-CoA-binding_sf"/>
</dbReference>
<evidence type="ECO:0000259" key="2">
    <source>
        <dbReference type="PROSITE" id="PS51228"/>
    </source>
</evidence>
<dbReference type="RefSeq" id="WP_171162244.1">
    <property type="nucleotide sequence ID" value="NZ_CP053073.1"/>
</dbReference>
<evidence type="ECO:0000313" key="3">
    <source>
        <dbReference type="EMBL" id="QJR15184.1"/>
    </source>
</evidence>
<dbReference type="PROSITE" id="PS00880">
    <property type="entry name" value="ACB_1"/>
    <property type="match status" value="1"/>
</dbReference>
<dbReference type="PANTHER" id="PTHR23310:SF62">
    <property type="entry name" value="ACYL-COA BINDING PROTEIN 1, ISOFORM A"/>
    <property type="match status" value="1"/>
</dbReference>
<sequence>MSDTKKKFEAAAAAVLKAKKDPGSDMKLKLYAHYKQGTEGDVQGDKPGFTDFVNRAKYEAWAKLKGMSADDAQNAYIKLVDRITRE</sequence>
<proteinExistence type="predicted"/>
<feature type="domain" description="ACB" evidence="2">
    <location>
        <begin position="4"/>
        <end position="86"/>
    </location>
</feature>
<name>A0A6M4H9V9_9PROT</name>
<dbReference type="GO" id="GO:0000062">
    <property type="term" value="F:fatty-acyl-CoA binding"/>
    <property type="evidence" value="ECO:0007669"/>
    <property type="project" value="InterPro"/>
</dbReference>
<dbReference type="InterPro" id="IPR022408">
    <property type="entry name" value="Acyl-CoA-binding_prot_CS"/>
</dbReference>
<dbReference type="PROSITE" id="PS51228">
    <property type="entry name" value="ACB_2"/>
    <property type="match status" value="1"/>
</dbReference>
<keyword evidence="1" id="KW-0446">Lipid-binding</keyword>
<dbReference type="Gene3D" id="1.20.80.10">
    <property type="match status" value="1"/>
</dbReference>
<protein>
    <recommendedName>
        <fullName evidence="2">ACB domain-containing protein</fullName>
    </recommendedName>
</protein>
<evidence type="ECO:0000313" key="4">
    <source>
        <dbReference type="Proteomes" id="UP000503096"/>
    </source>
</evidence>
<dbReference type="AlphaFoldDB" id="A0A6M4H9V9"/>
<dbReference type="PANTHER" id="PTHR23310">
    <property type="entry name" value="ACYL-COA-BINDING PROTEIN, ACBP"/>
    <property type="match status" value="1"/>
</dbReference>
<dbReference type="KEGG" id="upl:DSM104440_02001"/>
<dbReference type="InterPro" id="IPR014352">
    <property type="entry name" value="FERM/acyl-CoA-bd_prot_sf"/>
</dbReference>